<feature type="domain" description="Phosphatidic acid phosphatase type 2/haloperoxidase" evidence="7">
    <location>
        <begin position="176"/>
        <end position="313"/>
    </location>
</feature>
<keyword evidence="2 6" id="KW-0812">Transmembrane</keyword>
<dbReference type="Proteomes" id="UP000398389">
    <property type="component" value="Unassembled WGS sequence"/>
</dbReference>
<accession>A0A5E8BQL3</accession>
<organism evidence="8 9">
    <name type="scientific">Magnusiomyces paraingens</name>
    <dbReference type="NCBI Taxonomy" id="2606893"/>
    <lineage>
        <taxon>Eukaryota</taxon>
        <taxon>Fungi</taxon>
        <taxon>Dikarya</taxon>
        <taxon>Ascomycota</taxon>
        <taxon>Saccharomycotina</taxon>
        <taxon>Dipodascomycetes</taxon>
        <taxon>Dipodascales</taxon>
        <taxon>Dipodascaceae</taxon>
        <taxon>Magnusiomyces</taxon>
    </lineage>
</organism>
<feature type="transmembrane region" description="Helical" evidence="6">
    <location>
        <begin position="91"/>
        <end position="108"/>
    </location>
</feature>
<proteinExistence type="predicted"/>
<dbReference type="RefSeq" id="XP_031854118.1">
    <property type="nucleotide sequence ID" value="XM_031998227.1"/>
</dbReference>
<dbReference type="Pfam" id="PF14378">
    <property type="entry name" value="PAP2_3"/>
    <property type="match status" value="1"/>
</dbReference>
<dbReference type="GeneID" id="43582327"/>
<evidence type="ECO:0000313" key="8">
    <source>
        <dbReference type="EMBL" id="VVT53311.1"/>
    </source>
</evidence>
<evidence type="ECO:0000256" key="3">
    <source>
        <dbReference type="ARBA" id="ARBA00022989"/>
    </source>
</evidence>
<keyword evidence="9" id="KW-1185">Reference proteome</keyword>
<name>A0A5E8BQL3_9ASCO</name>
<keyword evidence="4 6" id="KW-0472">Membrane</keyword>
<feature type="transmembrane region" description="Helical" evidence="6">
    <location>
        <begin position="42"/>
        <end position="60"/>
    </location>
</feature>
<comment type="subcellular location">
    <subcellularLocation>
        <location evidence="1">Membrane</location>
        <topology evidence="1">Multi-pass membrane protein</topology>
    </subcellularLocation>
</comment>
<dbReference type="GO" id="GO:0006676">
    <property type="term" value="P:mannosyl diphosphorylinositol ceramide metabolic process"/>
    <property type="evidence" value="ECO:0007669"/>
    <property type="project" value="TreeGrafter"/>
</dbReference>
<dbReference type="GO" id="GO:0030148">
    <property type="term" value="P:sphingolipid biosynthetic process"/>
    <property type="evidence" value="ECO:0007669"/>
    <property type="project" value="TreeGrafter"/>
</dbReference>
<keyword evidence="3 6" id="KW-1133">Transmembrane helix</keyword>
<dbReference type="GO" id="GO:0016020">
    <property type="term" value="C:membrane"/>
    <property type="evidence" value="ECO:0007669"/>
    <property type="project" value="UniProtKB-SubCell"/>
</dbReference>
<feature type="transmembrane region" description="Helical" evidence="6">
    <location>
        <begin position="291"/>
        <end position="312"/>
    </location>
</feature>
<evidence type="ECO:0000313" key="9">
    <source>
        <dbReference type="Proteomes" id="UP000398389"/>
    </source>
</evidence>
<dbReference type="PANTHER" id="PTHR31310">
    <property type="match status" value="1"/>
</dbReference>
<dbReference type="SUPFAM" id="SSF48317">
    <property type="entry name" value="Acid phosphatase/Vanadium-dependent haloperoxidase"/>
    <property type="match status" value="1"/>
</dbReference>
<feature type="transmembrane region" description="Helical" evidence="6">
    <location>
        <begin position="146"/>
        <end position="171"/>
    </location>
</feature>
<dbReference type="InterPro" id="IPR000326">
    <property type="entry name" value="PAP2/HPO"/>
</dbReference>
<evidence type="ECO:0000259" key="7">
    <source>
        <dbReference type="SMART" id="SM00014"/>
    </source>
</evidence>
<dbReference type="CDD" id="cd03386">
    <property type="entry name" value="PAP2_Aur1_like"/>
    <property type="match status" value="1"/>
</dbReference>
<evidence type="ECO:0000256" key="1">
    <source>
        <dbReference type="ARBA" id="ARBA00004141"/>
    </source>
</evidence>
<feature type="transmembrane region" description="Helical" evidence="6">
    <location>
        <begin position="262"/>
        <end position="285"/>
    </location>
</feature>
<dbReference type="InterPro" id="IPR026841">
    <property type="entry name" value="Aur1/Ipt1"/>
</dbReference>
<feature type="transmembrane region" description="Helical" evidence="6">
    <location>
        <begin position="178"/>
        <end position="197"/>
    </location>
</feature>
<dbReference type="InterPro" id="IPR036938">
    <property type="entry name" value="PAP2/HPO_sf"/>
</dbReference>
<evidence type="ECO:0000256" key="4">
    <source>
        <dbReference type="ARBA" id="ARBA00023136"/>
    </source>
</evidence>
<feature type="compositionally biased region" description="Low complexity" evidence="5">
    <location>
        <begin position="427"/>
        <end position="486"/>
    </location>
</feature>
<gene>
    <name evidence="8" type="ORF">SAPINGB_P003509</name>
</gene>
<dbReference type="OrthoDB" id="5784at2759"/>
<dbReference type="InterPro" id="IPR052185">
    <property type="entry name" value="IPC_Synthase-Related"/>
</dbReference>
<dbReference type="PANTHER" id="PTHR31310:SF11">
    <property type="entry name" value="INOSITOL PHOSPHORYLCERAMIDE SYNTHASE CATALYTIC SUBUNIT AUR1"/>
    <property type="match status" value="1"/>
</dbReference>
<dbReference type="EMBL" id="CABVLU010000003">
    <property type="protein sequence ID" value="VVT53311.1"/>
    <property type="molecule type" value="Genomic_DNA"/>
</dbReference>
<evidence type="ECO:0000256" key="5">
    <source>
        <dbReference type="SAM" id="MobiDB-lite"/>
    </source>
</evidence>
<feature type="region of interest" description="Disordered" evidence="5">
    <location>
        <begin position="426"/>
        <end position="516"/>
    </location>
</feature>
<sequence length="516" mass="57312">MIKLISRIKEEFLHSNQLCKLETSWDIRKTLRRVRNHTWKRSDIYFIIEILVLVFCFSIIKNPPLLGRIFMAVLIFLALTIPITSQFFLPALPIICWLILFFSCQFIPHDWRPRIYVRVLPALETILYGGNLSNVLSSRTHAILDILAWIPYGLIHFGAPFVLAGVIFVFAPPKTLPCFGFAFGWMNLIGLTIQILFPTAPPWYQNLYGLQPANYSMPGSPGGLARVDQILGLNMYTGSFTASPQVFGAFPSLHSGSAVMEALFISYLFPRFTPLISCYVLWIWWSTMYLTHHYFVDLIGGAVLSFVVFYGVKRTTLPRMQYDKLCRWSYDFIETGDEQPVKYRKSIDLEYELPLYNTNLGEPKYSTEAVSTSSPSRAGSRMAATLPPILTDLENQSAASVLASKNLQFSHNRSSSYNLHSESTIYPTSASSSAGVPSTTASTASSGSNSMVSSSTNSNALASTPATNPSSPALAPSTSSLWSATAGLSRPMSTSPVDDGKKSVFFNRIASPSHRD</sequence>
<dbReference type="Gene3D" id="1.20.144.10">
    <property type="entry name" value="Phosphatidic acid phosphatase type 2/haloperoxidase"/>
    <property type="match status" value="1"/>
</dbReference>
<protein>
    <recommendedName>
        <fullName evidence="7">Phosphatidic acid phosphatase type 2/haloperoxidase domain-containing protein</fullName>
    </recommendedName>
</protein>
<evidence type="ECO:0000256" key="6">
    <source>
        <dbReference type="SAM" id="Phobius"/>
    </source>
</evidence>
<reference evidence="8 9" key="1">
    <citation type="submission" date="2019-09" db="EMBL/GenBank/DDBJ databases">
        <authorList>
            <person name="Brejova B."/>
        </authorList>
    </citation>
    <scope>NUCLEOTIDE SEQUENCE [LARGE SCALE GENOMIC DNA]</scope>
</reference>
<evidence type="ECO:0000256" key="2">
    <source>
        <dbReference type="ARBA" id="ARBA00022692"/>
    </source>
</evidence>
<dbReference type="SMART" id="SM00014">
    <property type="entry name" value="acidPPc"/>
    <property type="match status" value="1"/>
</dbReference>
<dbReference type="GO" id="GO:0070916">
    <property type="term" value="C:inositol phosphoceramide synthase complex"/>
    <property type="evidence" value="ECO:0007669"/>
    <property type="project" value="TreeGrafter"/>
</dbReference>
<dbReference type="AlphaFoldDB" id="A0A5E8BQL3"/>